<keyword evidence="7 9" id="KW-0443">Lipid metabolism</keyword>
<accession>A0A0W0SK67</accession>
<comment type="caution">
    <text evidence="12">The sequence shown here is derived from an EMBL/GenBank/DDBJ whole genome shotgun (WGS) entry which is preliminary data.</text>
</comment>
<dbReference type="SUPFAM" id="SSF51206">
    <property type="entry name" value="cAMP-binding domain-like"/>
    <property type="match status" value="1"/>
</dbReference>
<keyword evidence="5 9" id="KW-0442">Lipid degradation</keyword>
<dbReference type="GO" id="GO:0016042">
    <property type="term" value="P:lipid catabolic process"/>
    <property type="evidence" value="ECO:0007669"/>
    <property type="project" value="UniProtKB-UniRule"/>
</dbReference>
<evidence type="ECO:0000256" key="3">
    <source>
        <dbReference type="ARBA" id="ARBA00022692"/>
    </source>
</evidence>
<dbReference type="SUPFAM" id="SSF52151">
    <property type="entry name" value="FabD/lysophospholipase-like"/>
    <property type="match status" value="1"/>
</dbReference>
<evidence type="ECO:0000259" key="10">
    <source>
        <dbReference type="PROSITE" id="PS50042"/>
    </source>
</evidence>
<dbReference type="RefSeq" id="WP_058441683.1">
    <property type="nucleotide sequence ID" value="NZ_CAAAHU010000019.1"/>
</dbReference>
<keyword evidence="13" id="KW-1185">Reference proteome</keyword>
<feature type="active site" description="Nucleophile" evidence="9">
    <location>
        <position position="368"/>
    </location>
</feature>
<evidence type="ECO:0000256" key="1">
    <source>
        <dbReference type="ARBA" id="ARBA00004370"/>
    </source>
</evidence>
<dbReference type="InterPro" id="IPR016035">
    <property type="entry name" value="Acyl_Trfase/lysoPLipase"/>
</dbReference>
<dbReference type="InterPro" id="IPR000595">
    <property type="entry name" value="cNMP-bd_dom"/>
</dbReference>
<dbReference type="GO" id="GO:0004622">
    <property type="term" value="F:phosphatidylcholine lysophospholipase activity"/>
    <property type="evidence" value="ECO:0007669"/>
    <property type="project" value="UniProtKB-ARBA"/>
</dbReference>
<dbReference type="OrthoDB" id="5290098at2"/>
<reference evidence="12 13" key="1">
    <citation type="submission" date="2015-11" db="EMBL/GenBank/DDBJ databases">
        <title>Genomic analysis of 38 Legionella species identifies large and diverse effector repertoires.</title>
        <authorList>
            <person name="Burstein D."/>
            <person name="Amaro F."/>
            <person name="Zusman T."/>
            <person name="Lifshitz Z."/>
            <person name="Cohen O."/>
            <person name="Gilbert J.A."/>
            <person name="Pupko T."/>
            <person name="Shuman H.A."/>
            <person name="Segal G."/>
        </authorList>
    </citation>
    <scope>NUCLEOTIDE SEQUENCE [LARGE SCALE GENOMIC DNA]</scope>
    <source>
        <strain evidence="12 13">ATCC 43878</strain>
    </source>
</reference>
<dbReference type="Pfam" id="PF00027">
    <property type="entry name" value="cNMP_binding"/>
    <property type="match status" value="1"/>
</dbReference>
<comment type="subcellular location">
    <subcellularLocation>
        <location evidence="1">Membrane</location>
    </subcellularLocation>
</comment>
<evidence type="ECO:0000256" key="6">
    <source>
        <dbReference type="ARBA" id="ARBA00022989"/>
    </source>
</evidence>
<dbReference type="Gene3D" id="3.40.1090.10">
    <property type="entry name" value="Cytosolic phospholipase A2 catalytic domain"/>
    <property type="match status" value="2"/>
</dbReference>
<dbReference type="CDD" id="cd07205">
    <property type="entry name" value="Pat_PNPLA6_PNPLA7_NTE1_like"/>
    <property type="match status" value="1"/>
</dbReference>
<organism evidence="12 13">
    <name type="scientific">Legionella brunensis</name>
    <dbReference type="NCBI Taxonomy" id="29422"/>
    <lineage>
        <taxon>Bacteria</taxon>
        <taxon>Pseudomonadati</taxon>
        <taxon>Pseudomonadota</taxon>
        <taxon>Gammaproteobacteria</taxon>
        <taxon>Legionellales</taxon>
        <taxon>Legionellaceae</taxon>
        <taxon>Legionella</taxon>
    </lineage>
</organism>
<dbReference type="SMART" id="SM00100">
    <property type="entry name" value="cNMP"/>
    <property type="match status" value="1"/>
</dbReference>
<dbReference type="InterPro" id="IPR018490">
    <property type="entry name" value="cNMP-bd_dom_sf"/>
</dbReference>
<dbReference type="PANTHER" id="PTHR14226:SF29">
    <property type="entry name" value="NEUROPATHY TARGET ESTERASE SWS"/>
    <property type="match status" value="1"/>
</dbReference>
<dbReference type="Gene3D" id="2.60.120.10">
    <property type="entry name" value="Jelly Rolls"/>
    <property type="match status" value="1"/>
</dbReference>
<protein>
    <submittedName>
        <fullName evidence="12">Patatin-like phospholipase</fullName>
    </submittedName>
</protein>
<evidence type="ECO:0000256" key="8">
    <source>
        <dbReference type="ARBA" id="ARBA00023136"/>
    </source>
</evidence>
<name>A0A0W0SK67_9GAMM</name>
<evidence type="ECO:0000313" key="13">
    <source>
        <dbReference type="Proteomes" id="UP000054742"/>
    </source>
</evidence>
<dbReference type="PANTHER" id="PTHR14226">
    <property type="entry name" value="NEUROPATHY TARGET ESTERASE/SWISS CHEESE D.MELANOGASTER"/>
    <property type="match status" value="1"/>
</dbReference>
<evidence type="ECO:0000256" key="7">
    <source>
        <dbReference type="ARBA" id="ARBA00023098"/>
    </source>
</evidence>
<dbReference type="PROSITE" id="PS50042">
    <property type="entry name" value="CNMP_BINDING_3"/>
    <property type="match status" value="1"/>
</dbReference>
<dbReference type="PATRIC" id="fig|29422.6.peg.1708"/>
<dbReference type="InterPro" id="IPR014710">
    <property type="entry name" value="RmlC-like_jellyroll"/>
</dbReference>
<feature type="short sequence motif" description="DGA/G" evidence="9">
    <location>
        <begin position="481"/>
        <end position="483"/>
    </location>
</feature>
<keyword evidence="4 9" id="KW-0378">Hydrolase</keyword>
<feature type="domain" description="PNPLA" evidence="11">
    <location>
        <begin position="335"/>
        <end position="494"/>
    </location>
</feature>
<evidence type="ECO:0000313" key="12">
    <source>
        <dbReference type="EMBL" id="KTC83786.1"/>
    </source>
</evidence>
<dbReference type="Pfam" id="PF01734">
    <property type="entry name" value="Patatin"/>
    <property type="match status" value="1"/>
</dbReference>
<comment type="caution">
    <text evidence="9">Lacks conserved residue(s) required for the propagation of feature annotation.</text>
</comment>
<dbReference type="InterPro" id="IPR002641">
    <property type="entry name" value="PNPLA_dom"/>
</dbReference>
<dbReference type="Pfam" id="PF24179">
    <property type="entry name" value="NTE_Ploop"/>
    <property type="match status" value="1"/>
</dbReference>
<evidence type="ECO:0000256" key="5">
    <source>
        <dbReference type="ARBA" id="ARBA00022963"/>
    </source>
</evidence>
<dbReference type="Proteomes" id="UP000054742">
    <property type="component" value="Unassembled WGS sequence"/>
</dbReference>
<dbReference type="CDD" id="cd00038">
    <property type="entry name" value="CAP_ED"/>
    <property type="match status" value="1"/>
</dbReference>
<feature type="active site" description="Proton acceptor" evidence="9">
    <location>
        <position position="481"/>
    </location>
</feature>
<dbReference type="InterPro" id="IPR050301">
    <property type="entry name" value="NTE"/>
</dbReference>
<keyword evidence="3" id="KW-0812">Transmembrane</keyword>
<evidence type="ECO:0000256" key="9">
    <source>
        <dbReference type="PROSITE-ProRule" id="PRU01161"/>
    </source>
</evidence>
<dbReference type="PROSITE" id="PS51635">
    <property type="entry name" value="PNPLA"/>
    <property type="match status" value="1"/>
</dbReference>
<dbReference type="STRING" id="29422.Lbru_1609"/>
<evidence type="ECO:0000259" key="11">
    <source>
        <dbReference type="PROSITE" id="PS51635"/>
    </source>
</evidence>
<keyword evidence="6" id="KW-1133">Transmembrane helix</keyword>
<dbReference type="InterPro" id="IPR056556">
    <property type="entry name" value="NTE1_P-loop_dom"/>
</dbReference>
<evidence type="ECO:0000256" key="2">
    <source>
        <dbReference type="ARBA" id="ARBA00006636"/>
    </source>
</evidence>
<evidence type="ECO:0000256" key="4">
    <source>
        <dbReference type="ARBA" id="ARBA00022801"/>
    </source>
</evidence>
<sequence length="608" mass="69323">MQNQSITSDKCIINFLCKAEILKAFDPLVLTDLSKHLQIKKIDRGQILMQQGEVGDCLYFLMQGRLRVITNYQKENELIIGEIAPGETVGEMALLTQEPRFATVLAIRDSLLLRLDKASFEKFITQYPTFSFAVAKGCIKRLSLLATKGYSIKNKAVKTIAFLPLHHEPYVVKQCIQFVTSLKKFGSVLCVERNAIEKLLGLELPNDASLQQYELNILAWLNEQETHFDFIVYIADSYNSEWNQLCLSQADQLFLIGLKKYYCETTLPIKQLLCESNKYLHRVSIIFLYDVNDKPSNTKTWLDRIKFNDYYHVRLFDPSHIDRIARVIANQNIAIILSGGAARGLAHIGLIKALEELNIPIDLIGGTSMGAIIAASYAAGMNIPEMIKMAATFAKKNQRFDFNFPYVAFKKGAITKKFFQEMYGESAIEDSWLPSFYISTNLLQKKIVVHQQGPLWSAVLASTSLPVIFPPLVESNDFLIDGGVINNLPVDVVREVYDPGKIIASSIISQQDHFKGLQKPFPSFWKLLRLKLISRTHQRFSYIDEVIVSTILLNSSKHQRLMEKMADFCVYHEMENFAFMDFDLYEEIIERGYQSALSQLKSFKQETS</sequence>
<feature type="short sequence motif" description="GXSXG" evidence="9">
    <location>
        <begin position="366"/>
        <end position="370"/>
    </location>
</feature>
<dbReference type="AlphaFoldDB" id="A0A0W0SK67"/>
<keyword evidence="8" id="KW-0472">Membrane</keyword>
<gene>
    <name evidence="12" type="ORF">Lbru_1609</name>
</gene>
<feature type="domain" description="Cyclic nucleotide-binding" evidence="10">
    <location>
        <begin position="21"/>
        <end position="124"/>
    </location>
</feature>
<comment type="similarity">
    <text evidence="2">Belongs to the NTE family.</text>
</comment>
<dbReference type="EMBL" id="LNXV01000013">
    <property type="protein sequence ID" value="KTC83786.1"/>
    <property type="molecule type" value="Genomic_DNA"/>
</dbReference>
<dbReference type="GO" id="GO:0016020">
    <property type="term" value="C:membrane"/>
    <property type="evidence" value="ECO:0007669"/>
    <property type="project" value="UniProtKB-SubCell"/>
</dbReference>
<proteinExistence type="inferred from homology"/>